<evidence type="ECO:0000313" key="1">
    <source>
        <dbReference type="EMBL" id="KYF93011.1"/>
    </source>
</evidence>
<dbReference type="EMBL" id="JEMB01000852">
    <property type="protein sequence ID" value="KYF93011.1"/>
    <property type="molecule type" value="Genomic_DNA"/>
</dbReference>
<sequence>MTKPIPSARLIEFLDRVDDREFTKRFHSTPSAVLKEYGLSKTEGTAIADAEYFKGSSRAEQENALRKMFTQVGLDPDEHAALLKKLADNYDPAW</sequence>
<accession>A0A150SKN2</accession>
<reference evidence="1 2" key="1">
    <citation type="submission" date="2014-02" db="EMBL/GenBank/DDBJ databases">
        <title>The small core and large imbalanced accessory genome model reveals a collaborative survival strategy of Sorangium cellulosum strains in nature.</title>
        <authorList>
            <person name="Han K."/>
            <person name="Peng R."/>
            <person name="Blom J."/>
            <person name="Li Y.-Z."/>
        </authorList>
    </citation>
    <scope>NUCLEOTIDE SEQUENCE [LARGE SCALE GENOMIC DNA]</scope>
    <source>
        <strain evidence="1 2">So0011-07</strain>
    </source>
</reference>
<comment type="caution">
    <text evidence="1">The sequence shown here is derived from an EMBL/GenBank/DDBJ whole genome shotgun (WGS) entry which is preliminary data.</text>
</comment>
<evidence type="ECO:0008006" key="3">
    <source>
        <dbReference type="Google" id="ProtNLM"/>
    </source>
</evidence>
<dbReference type="Proteomes" id="UP000075635">
    <property type="component" value="Unassembled WGS sequence"/>
</dbReference>
<proteinExistence type="predicted"/>
<gene>
    <name evidence="1" type="ORF">BE17_25175</name>
</gene>
<name>A0A150SKN2_SORCE</name>
<organism evidence="1 2">
    <name type="scientific">Sorangium cellulosum</name>
    <name type="common">Polyangium cellulosum</name>
    <dbReference type="NCBI Taxonomy" id="56"/>
    <lineage>
        <taxon>Bacteria</taxon>
        <taxon>Pseudomonadati</taxon>
        <taxon>Myxococcota</taxon>
        <taxon>Polyangia</taxon>
        <taxon>Polyangiales</taxon>
        <taxon>Polyangiaceae</taxon>
        <taxon>Sorangium</taxon>
    </lineage>
</organism>
<evidence type="ECO:0000313" key="2">
    <source>
        <dbReference type="Proteomes" id="UP000075635"/>
    </source>
</evidence>
<dbReference type="AlphaFoldDB" id="A0A150SKN2"/>
<protein>
    <recommendedName>
        <fullName evidence="3">Extradiol ring-cleavage dioxygenase LigAB LigA subunit domain-containing protein</fullName>
    </recommendedName>
</protein>